<gene>
    <name evidence="1" type="ORF">PR048_017651</name>
</gene>
<name>A0ABQ9HA65_9NEOP</name>
<organism evidence="1 2">
    <name type="scientific">Dryococelus australis</name>
    <dbReference type="NCBI Taxonomy" id="614101"/>
    <lineage>
        <taxon>Eukaryota</taxon>
        <taxon>Metazoa</taxon>
        <taxon>Ecdysozoa</taxon>
        <taxon>Arthropoda</taxon>
        <taxon>Hexapoda</taxon>
        <taxon>Insecta</taxon>
        <taxon>Pterygota</taxon>
        <taxon>Neoptera</taxon>
        <taxon>Polyneoptera</taxon>
        <taxon>Phasmatodea</taxon>
        <taxon>Verophasmatodea</taxon>
        <taxon>Anareolatae</taxon>
        <taxon>Phasmatidae</taxon>
        <taxon>Eurycanthinae</taxon>
        <taxon>Dryococelus</taxon>
    </lineage>
</organism>
<dbReference type="PANTHER" id="PTHR46289:SF17">
    <property type="entry name" value="HAT C-TERMINAL DIMERISATION DOMAIN-CONTAINING PROTEIN"/>
    <property type="match status" value="1"/>
</dbReference>
<evidence type="ECO:0000313" key="2">
    <source>
        <dbReference type="Proteomes" id="UP001159363"/>
    </source>
</evidence>
<accession>A0ABQ9HA65</accession>
<evidence type="ECO:0000313" key="1">
    <source>
        <dbReference type="EMBL" id="KAJ8881178.1"/>
    </source>
</evidence>
<comment type="caution">
    <text evidence="1">The sequence shown here is derived from an EMBL/GenBank/DDBJ whole genome shotgun (WGS) entry which is preliminary data.</text>
</comment>
<dbReference type="EMBL" id="JARBHB010000006">
    <property type="protein sequence ID" value="KAJ8881178.1"/>
    <property type="molecule type" value="Genomic_DNA"/>
</dbReference>
<sequence length="354" mass="40573">MLDSTLFWLMTSDVSQTEQFCLCVRYVDKDLFVAVNDVTGGGLATTIKDQLRSLWFNMNNMRGQGYDGAAAMKGVFRGCKAILQRDYPTGLYTHCSSHCLNLCLSDASKVQDVRNTFGTVSEICTFFGSSPKRTGILKKKLQEFSSSHTRLVKCCETQWVERHEGISIFSESLPQFVIALEELIESGDDEKVSYKLVRLRLFLVPHLSSFKISSVCLCVDFNVAIEHVDLTISWLTQIRDNAVAEFHKIFTECNKKAKSLGTEPRHLENFPADSHEHYYRRGIFIPYIEELISFLKEMFATHRKTIQCLQNILPSYAADKDFISVQPAFTFYQEDLKYPSQAILRAEWEKWVPK</sequence>
<dbReference type="PANTHER" id="PTHR46289">
    <property type="entry name" value="52 KDA REPRESSOR OF THE INHIBITOR OF THE PROTEIN KINASE-LIKE PROTEIN-RELATED"/>
    <property type="match status" value="1"/>
</dbReference>
<evidence type="ECO:0008006" key="3">
    <source>
        <dbReference type="Google" id="ProtNLM"/>
    </source>
</evidence>
<protein>
    <recommendedName>
        <fullName evidence="3">DUF4371 domain-containing protein</fullName>
    </recommendedName>
</protein>
<proteinExistence type="predicted"/>
<dbReference type="Proteomes" id="UP001159363">
    <property type="component" value="Chromosome 5"/>
</dbReference>
<dbReference type="InterPro" id="IPR052958">
    <property type="entry name" value="IFN-induced_PKR_regulator"/>
</dbReference>
<dbReference type="SUPFAM" id="SSF53098">
    <property type="entry name" value="Ribonuclease H-like"/>
    <property type="match status" value="1"/>
</dbReference>
<reference evidence="1 2" key="1">
    <citation type="submission" date="2023-02" db="EMBL/GenBank/DDBJ databases">
        <title>LHISI_Scaffold_Assembly.</title>
        <authorList>
            <person name="Stuart O.P."/>
            <person name="Cleave R."/>
            <person name="Magrath M.J.L."/>
            <person name="Mikheyev A.S."/>
        </authorList>
    </citation>
    <scope>NUCLEOTIDE SEQUENCE [LARGE SCALE GENOMIC DNA]</scope>
    <source>
        <strain evidence="1">Daus_M_001</strain>
        <tissue evidence="1">Leg muscle</tissue>
    </source>
</reference>
<keyword evidence="2" id="KW-1185">Reference proteome</keyword>
<dbReference type="InterPro" id="IPR012337">
    <property type="entry name" value="RNaseH-like_sf"/>
</dbReference>